<organism evidence="2">
    <name type="scientific">freshwater metagenome</name>
    <dbReference type="NCBI Taxonomy" id="449393"/>
    <lineage>
        <taxon>unclassified sequences</taxon>
        <taxon>metagenomes</taxon>
        <taxon>ecological metagenomes</taxon>
    </lineage>
</organism>
<dbReference type="InterPro" id="IPR045709">
    <property type="entry name" value="DUF6065"/>
</dbReference>
<reference evidence="2" key="1">
    <citation type="submission" date="2020-05" db="EMBL/GenBank/DDBJ databases">
        <authorList>
            <person name="Chiriac C."/>
            <person name="Salcher M."/>
            <person name="Ghai R."/>
            <person name="Kavagutti S V."/>
        </authorList>
    </citation>
    <scope>NUCLEOTIDE SEQUENCE</scope>
</reference>
<proteinExistence type="predicted"/>
<dbReference type="EMBL" id="CAFBPM010000040">
    <property type="protein sequence ID" value="CAB5033107.1"/>
    <property type="molecule type" value="Genomic_DNA"/>
</dbReference>
<evidence type="ECO:0000256" key="1">
    <source>
        <dbReference type="SAM" id="MobiDB-lite"/>
    </source>
</evidence>
<gene>
    <name evidence="2" type="ORF">UFOPK4112_01895</name>
</gene>
<feature type="compositionally biased region" description="Basic and acidic residues" evidence="1">
    <location>
        <begin position="261"/>
        <end position="276"/>
    </location>
</feature>
<feature type="region of interest" description="Disordered" evidence="1">
    <location>
        <begin position="1"/>
        <end position="22"/>
    </location>
</feature>
<sequence length="283" mass="31299">MSPRKPRASAPRTPEPQASPPLVAATADVPMINHPGHEIPPGVLAIVTVDDTTDGYYTEILHPLAGVTTRSWFTVPFYYCLPLVIGNQTGFVFRSTRDFDATWAGGDAPATIMWIDDDLPRKQDVTTQFNHGIISIQNQFWIRTAPGISVMTIQPPNAYIHGLVAMTGVVETDNIRRDFTLNLRITTPGIVVSVRKGDFLSGLVPIRRHETEGYALRLASEVVEASALAGEREEAGRLSTERTVRDYLPAYGRPGPGRRYARGEHTTGEMYVDHQRTIPRPRA</sequence>
<evidence type="ECO:0000313" key="2">
    <source>
        <dbReference type="EMBL" id="CAB5033107.1"/>
    </source>
</evidence>
<name>A0A6J7RW38_9ZZZZ</name>
<feature type="region of interest" description="Disordered" evidence="1">
    <location>
        <begin position="247"/>
        <end position="283"/>
    </location>
</feature>
<dbReference type="Pfam" id="PF19541">
    <property type="entry name" value="DUF6065"/>
    <property type="match status" value="1"/>
</dbReference>
<accession>A0A6J7RW38</accession>
<dbReference type="AlphaFoldDB" id="A0A6J7RW38"/>
<protein>
    <submittedName>
        <fullName evidence="2">Unannotated protein</fullName>
    </submittedName>
</protein>